<evidence type="ECO:0000313" key="3">
    <source>
        <dbReference type="EMBL" id="ATC31411.1"/>
    </source>
</evidence>
<protein>
    <recommendedName>
        <fullName evidence="2">Surface-adhesin protein E-like domain-containing protein</fullName>
    </recommendedName>
</protein>
<dbReference type="InterPro" id="IPR031939">
    <property type="entry name" value="Adhesin_E-like"/>
</dbReference>
<proteinExistence type="predicted"/>
<feature type="domain" description="Surface-adhesin protein E-like" evidence="2">
    <location>
        <begin position="61"/>
        <end position="162"/>
    </location>
</feature>
<evidence type="ECO:0000259" key="2">
    <source>
        <dbReference type="Pfam" id="PF16747"/>
    </source>
</evidence>
<feature type="signal peptide" evidence="1">
    <location>
        <begin position="1"/>
        <end position="17"/>
    </location>
</feature>
<feature type="chain" id="PRO_5013239467" description="Surface-adhesin protein E-like domain-containing protein" evidence="1">
    <location>
        <begin position="18"/>
        <end position="169"/>
    </location>
</feature>
<dbReference type="EMBL" id="CP023315">
    <property type="protein sequence ID" value="ATC31411.1"/>
    <property type="molecule type" value="Genomic_DNA"/>
</dbReference>
<organism evidence="3 4">
    <name type="scientific">Caulobacter vibrioides</name>
    <name type="common">Caulobacter crescentus</name>
    <dbReference type="NCBI Taxonomy" id="155892"/>
    <lineage>
        <taxon>Bacteria</taxon>
        <taxon>Pseudomonadati</taxon>
        <taxon>Pseudomonadota</taxon>
        <taxon>Alphaproteobacteria</taxon>
        <taxon>Caulobacterales</taxon>
        <taxon>Caulobacteraceae</taxon>
        <taxon>Caulobacter</taxon>
    </lineage>
</organism>
<reference evidence="4" key="1">
    <citation type="submission" date="2017-09" db="EMBL/GenBank/DDBJ databases">
        <title>Genome evolution observed in wild isolates of Caulobacter crescentus.</title>
        <authorList>
            <person name="Ely B."/>
            <person name="Wilson K."/>
            <person name="Scott D."/>
        </authorList>
    </citation>
    <scope>NUCLEOTIDE SEQUENCE [LARGE SCALE GENOMIC DNA]</scope>
    <source>
        <strain evidence="4">CB13b1a</strain>
    </source>
</reference>
<evidence type="ECO:0000313" key="4">
    <source>
        <dbReference type="Proteomes" id="UP000217311"/>
    </source>
</evidence>
<sequence>MIGMLTAVLLLSGQAGAPGTLPKDDAAKVDSVTITATDKKPSPMPPWSRKIEGIGWPFLGVGEDKSVMMFAKTGKTPAGADYQRVWVRHEFRLPQTEAGLTFRSERLAKDVDCKTRSFRSLAVYRYPENNLGGEPVAFKFDDDGWAKPEAGAFDETVVEAACMRPDAAG</sequence>
<gene>
    <name evidence="3" type="ORF">CA606_03075</name>
</gene>
<dbReference type="Proteomes" id="UP000217311">
    <property type="component" value="Chromosome"/>
</dbReference>
<name>A0A290MUY7_CAUVI</name>
<dbReference type="AlphaFoldDB" id="A0A290MUY7"/>
<dbReference type="Pfam" id="PF16747">
    <property type="entry name" value="Adhesin_E"/>
    <property type="match status" value="1"/>
</dbReference>
<accession>A0A290MUY7</accession>
<keyword evidence="1" id="KW-0732">Signal</keyword>
<evidence type="ECO:0000256" key="1">
    <source>
        <dbReference type="SAM" id="SignalP"/>
    </source>
</evidence>
<dbReference type="RefSeq" id="WP_096050870.1">
    <property type="nucleotide sequence ID" value="NZ_CP023315.3"/>
</dbReference>